<evidence type="ECO:0000256" key="2">
    <source>
        <dbReference type="ARBA" id="ARBA00023125"/>
    </source>
</evidence>
<evidence type="ECO:0000259" key="6">
    <source>
        <dbReference type="PROSITE" id="PS50977"/>
    </source>
</evidence>
<evidence type="ECO:0000256" key="3">
    <source>
        <dbReference type="ARBA" id="ARBA00023163"/>
    </source>
</evidence>
<dbReference type="InterPro" id="IPR009057">
    <property type="entry name" value="Homeodomain-like_sf"/>
</dbReference>
<feature type="domain" description="HTH tetR-type" evidence="6">
    <location>
        <begin position="60"/>
        <end position="118"/>
    </location>
</feature>
<evidence type="ECO:0000313" key="8">
    <source>
        <dbReference type="Proteomes" id="UP000196228"/>
    </source>
</evidence>
<proteinExistence type="predicted"/>
<organism evidence="7 8">
    <name type="scientific">Cellulosimicrobium cellulans</name>
    <name type="common">Arthrobacter luteus</name>
    <dbReference type="NCBI Taxonomy" id="1710"/>
    <lineage>
        <taxon>Bacteria</taxon>
        <taxon>Bacillati</taxon>
        <taxon>Actinomycetota</taxon>
        <taxon>Actinomycetes</taxon>
        <taxon>Micrococcales</taxon>
        <taxon>Promicromonosporaceae</taxon>
        <taxon>Cellulosimicrobium</taxon>
    </lineage>
</organism>
<dbReference type="Gene3D" id="1.10.357.10">
    <property type="entry name" value="Tetracycline Repressor, domain 2"/>
    <property type="match status" value="1"/>
</dbReference>
<name>A0A1Y0HUG0_CELCE</name>
<evidence type="ECO:0000256" key="5">
    <source>
        <dbReference type="SAM" id="MobiDB-lite"/>
    </source>
</evidence>
<reference evidence="7 8" key="1">
    <citation type="submission" date="2017-05" db="EMBL/GenBank/DDBJ databases">
        <authorList>
            <person name="Song R."/>
            <person name="Chenine A.L."/>
            <person name="Ruprecht R.M."/>
        </authorList>
    </citation>
    <scope>NUCLEOTIDE SEQUENCE [LARGE SCALE GENOMIC DNA]</scope>
    <source>
        <strain evidence="7 8">PSBB019</strain>
    </source>
</reference>
<accession>A0A1Y0HUG0</accession>
<dbReference type="SUPFAM" id="SSF48498">
    <property type="entry name" value="Tetracyclin repressor-like, C-terminal domain"/>
    <property type="match status" value="1"/>
</dbReference>
<dbReference type="AlphaFoldDB" id="A0A1Y0HUG0"/>
<evidence type="ECO:0000256" key="1">
    <source>
        <dbReference type="ARBA" id="ARBA00023015"/>
    </source>
</evidence>
<dbReference type="GO" id="GO:0000976">
    <property type="term" value="F:transcription cis-regulatory region binding"/>
    <property type="evidence" value="ECO:0007669"/>
    <property type="project" value="TreeGrafter"/>
</dbReference>
<dbReference type="PANTHER" id="PTHR30055">
    <property type="entry name" value="HTH-TYPE TRANSCRIPTIONAL REGULATOR RUTR"/>
    <property type="match status" value="1"/>
</dbReference>
<dbReference type="KEGG" id="cceu:CBR64_04960"/>
<keyword evidence="3" id="KW-0804">Transcription</keyword>
<dbReference type="GO" id="GO:0003700">
    <property type="term" value="F:DNA-binding transcription factor activity"/>
    <property type="evidence" value="ECO:0007669"/>
    <property type="project" value="TreeGrafter"/>
</dbReference>
<dbReference type="InterPro" id="IPR036271">
    <property type="entry name" value="Tet_transcr_reg_TetR-rel_C_sf"/>
</dbReference>
<dbReference type="Proteomes" id="UP000196228">
    <property type="component" value="Chromosome"/>
</dbReference>
<gene>
    <name evidence="7" type="ORF">CBR64_04960</name>
</gene>
<feature type="region of interest" description="Disordered" evidence="5">
    <location>
        <begin position="36"/>
        <end position="60"/>
    </location>
</feature>
<protein>
    <recommendedName>
        <fullName evidence="6">HTH tetR-type domain-containing protein</fullName>
    </recommendedName>
</protein>
<evidence type="ECO:0000256" key="4">
    <source>
        <dbReference type="PROSITE-ProRule" id="PRU00335"/>
    </source>
</evidence>
<dbReference type="Pfam" id="PF00440">
    <property type="entry name" value="TetR_N"/>
    <property type="match status" value="1"/>
</dbReference>
<dbReference type="InterPro" id="IPR050109">
    <property type="entry name" value="HTH-type_TetR-like_transc_reg"/>
</dbReference>
<keyword evidence="1" id="KW-0805">Transcription regulation</keyword>
<dbReference type="SUPFAM" id="SSF46689">
    <property type="entry name" value="Homeodomain-like"/>
    <property type="match status" value="1"/>
</dbReference>
<dbReference type="InterPro" id="IPR001647">
    <property type="entry name" value="HTH_TetR"/>
</dbReference>
<feature type="DNA-binding region" description="H-T-H motif" evidence="4">
    <location>
        <begin position="81"/>
        <end position="100"/>
    </location>
</feature>
<dbReference type="PROSITE" id="PS50977">
    <property type="entry name" value="HTH_TETR_2"/>
    <property type="match status" value="1"/>
</dbReference>
<keyword evidence="2 4" id="KW-0238">DNA-binding</keyword>
<feature type="compositionally biased region" description="Low complexity" evidence="5">
    <location>
        <begin position="36"/>
        <end position="49"/>
    </location>
</feature>
<evidence type="ECO:0000313" key="7">
    <source>
        <dbReference type="EMBL" id="ARU50935.1"/>
    </source>
</evidence>
<dbReference type="PANTHER" id="PTHR30055:SF234">
    <property type="entry name" value="HTH-TYPE TRANSCRIPTIONAL REGULATOR BETI"/>
    <property type="match status" value="1"/>
</dbReference>
<dbReference type="EMBL" id="CP021383">
    <property type="protein sequence ID" value="ARU50935.1"/>
    <property type="molecule type" value="Genomic_DNA"/>
</dbReference>
<sequence length="241" mass="26363">MEQEFPLVEHACSTSGKRCSRVRRAIVGRVTARTSAREATTAAVPTEAADGGPPESGTRARTRRAILDAAVAVLSTDKSASLGDVAQAAQVGRTTLHRYFPERADLVEAIGAEAVERTRAAIVAARLDDGRPAAALRRLAFEYFDLGPWYMVLFNEMSDGEAEFWAEAEDAEEPVRELLRRGQESGVVDDQLSVSWIVRTLWWTLFNAWSMAGDGEISRADALRMAVRSIEGVTLAREARP</sequence>